<feature type="domain" description="G-protein coupled receptors family 1 profile" evidence="13">
    <location>
        <begin position="54"/>
        <end position="725"/>
    </location>
</feature>
<evidence type="ECO:0000256" key="12">
    <source>
        <dbReference type="SAM" id="Phobius"/>
    </source>
</evidence>
<organism evidence="14 15">
    <name type="scientific">Dreissena polymorpha</name>
    <name type="common">Zebra mussel</name>
    <name type="synonym">Mytilus polymorpha</name>
    <dbReference type="NCBI Taxonomy" id="45954"/>
    <lineage>
        <taxon>Eukaryota</taxon>
        <taxon>Metazoa</taxon>
        <taxon>Spiralia</taxon>
        <taxon>Lophotrochozoa</taxon>
        <taxon>Mollusca</taxon>
        <taxon>Bivalvia</taxon>
        <taxon>Autobranchia</taxon>
        <taxon>Heteroconchia</taxon>
        <taxon>Euheterodonta</taxon>
        <taxon>Imparidentia</taxon>
        <taxon>Neoheterodontei</taxon>
        <taxon>Myida</taxon>
        <taxon>Dreissenoidea</taxon>
        <taxon>Dreissenidae</taxon>
        <taxon>Dreissena</taxon>
    </lineage>
</organism>
<feature type="transmembrane region" description="Helical" evidence="12">
    <location>
        <begin position="198"/>
        <end position="223"/>
    </location>
</feature>
<accession>A0A9D4G636</accession>
<keyword evidence="5 10" id="KW-0297">G-protein coupled receptor</keyword>
<keyword evidence="9 10" id="KW-0807">Transducer</keyword>
<dbReference type="Proteomes" id="UP000828390">
    <property type="component" value="Unassembled WGS sequence"/>
</dbReference>
<dbReference type="Gene3D" id="1.20.1070.10">
    <property type="entry name" value="Rhodopsin 7-helix transmembrane proteins"/>
    <property type="match status" value="2"/>
</dbReference>
<dbReference type="PANTHER" id="PTHR24248:SF125">
    <property type="entry name" value="DOPAMINE D2-LIKE RECEPTOR"/>
    <property type="match status" value="1"/>
</dbReference>
<evidence type="ECO:0000256" key="4">
    <source>
        <dbReference type="ARBA" id="ARBA00022989"/>
    </source>
</evidence>
<feature type="region of interest" description="Disordered" evidence="11">
    <location>
        <begin position="258"/>
        <end position="290"/>
    </location>
</feature>
<evidence type="ECO:0000256" key="7">
    <source>
        <dbReference type="ARBA" id="ARBA00023157"/>
    </source>
</evidence>
<evidence type="ECO:0000256" key="8">
    <source>
        <dbReference type="ARBA" id="ARBA00023170"/>
    </source>
</evidence>
<dbReference type="GO" id="GO:0005886">
    <property type="term" value="C:plasma membrane"/>
    <property type="evidence" value="ECO:0007669"/>
    <property type="project" value="UniProtKB-SubCell"/>
</dbReference>
<evidence type="ECO:0000256" key="2">
    <source>
        <dbReference type="ARBA" id="ARBA00022475"/>
    </source>
</evidence>
<keyword evidence="7" id="KW-1015">Disulfide bond</keyword>
<feature type="compositionally biased region" description="Polar residues" evidence="11">
    <location>
        <begin position="525"/>
        <end position="535"/>
    </location>
</feature>
<keyword evidence="3 10" id="KW-0812">Transmembrane</keyword>
<dbReference type="GO" id="GO:0004930">
    <property type="term" value="F:G protein-coupled receptor activity"/>
    <property type="evidence" value="ECO:0007669"/>
    <property type="project" value="UniProtKB-KW"/>
</dbReference>
<feature type="transmembrane region" description="Helical" evidence="12">
    <location>
        <begin position="39"/>
        <end position="62"/>
    </location>
</feature>
<evidence type="ECO:0000256" key="6">
    <source>
        <dbReference type="ARBA" id="ARBA00023136"/>
    </source>
</evidence>
<comment type="subcellular location">
    <subcellularLocation>
        <location evidence="1">Cell membrane</location>
        <topology evidence="1">Multi-pass membrane protein</topology>
    </subcellularLocation>
</comment>
<proteinExistence type="inferred from homology"/>
<feature type="region of interest" description="Disordered" evidence="11">
    <location>
        <begin position="525"/>
        <end position="566"/>
    </location>
</feature>
<keyword evidence="6 12" id="KW-0472">Membrane</keyword>
<dbReference type="PANTHER" id="PTHR24248">
    <property type="entry name" value="ADRENERGIC RECEPTOR-RELATED G-PROTEIN COUPLED RECEPTOR"/>
    <property type="match status" value="1"/>
</dbReference>
<keyword evidence="8 10" id="KW-0675">Receptor</keyword>
<protein>
    <recommendedName>
        <fullName evidence="13">G-protein coupled receptors family 1 profile domain-containing protein</fullName>
    </recommendedName>
</protein>
<dbReference type="GO" id="GO:0060158">
    <property type="term" value="P:phospholipase C-activating dopamine receptor signaling pathway"/>
    <property type="evidence" value="ECO:0007669"/>
    <property type="project" value="TreeGrafter"/>
</dbReference>
<dbReference type="PRINTS" id="PR00237">
    <property type="entry name" value="GPCRRHODOPSN"/>
</dbReference>
<dbReference type="EMBL" id="JAIWYP010000006">
    <property type="protein sequence ID" value="KAH3809774.1"/>
    <property type="molecule type" value="Genomic_DNA"/>
</dbReference>
<dbReference type="PROSITE" id="PS50262">
    <property type="entry name" value="G_PROTEIN_RECEP_F1_2"/>
    <property type="match status" value="1"/>
</dbReference>
<dbReference type="GO" id="GO:0014059">
    <property type="term" value="P:regulation of dopamine secretion"/>
    <property type="evidence" value="ECO:0007669"/>
    <property type="project" value="TreeGrafter"/>
</dbReference>
<keyword evidence="2" id="KW-1003">Cell membrane</keyword>
<dbReference type="GO" id="GO:0051481">
    <property type="term" value="P:negative regulation of cytosolic calcium ion concentration"/>
    <property type="evidence" value="ECO:0007669"/>
    <property type="project" value="TreeGrafter"/>
</dbReference>
<dbReference type="GO" id="GO:0051967">
    <property type="term" value="P:negative regulation of synaptic transmission, glutamatergic"/>
    <property type="evidence" value="ECO:0007669"/>
    <property type="project" value="TreeGrafter"/>
</dbReference>
<dbReference type="GO" id="GO:0045202">
    <property type="term" value="C:synapse"/>
    <property type="evidence" value="ECO:0007669"/>
    <property type="project" value="GOC"/>
</dbReference>
<feature type="transmembrane region" description="Helical" evidence="12">
    <location>
        <begin position="74"/>
        <end position="100"/>
    </location>
</feature>
<dbReference type="GO" id="GO:0007195">
    <property type="term" value="P:adenylate cyclase-inhibiting dopamine receptor signaling pathway"/>
    <property type="evidence" value="ECO:0007669"/>
    <property type="project" value="TreeGrafter"/>
</dbReference>
<name>A0A9D4G636_DREPO</name>
<evidence type="ECO:0000259" key="13">
    <source>
        <dbReference type="PROSITE" id="PS50262"/>
    </source>
</evidence>
<reference evidence="14" key="2">
    <citation type="submission" date="2020-11" db="EMBL/GenBank/DDBJ databases">
        <authorList>
            <person name="McCartney M.A."/>
            <person name="Auch B."/>
            <person name="Kono T."/>
            <person name="Mallez S."/>
            <person name="Becker A."/>
            <person name="Gohl D.M."/>
            <person name="Silverstein K.A.T."/>
            <person name="Koren S."/>
            <person name="Bechman K.B."/>
            <person name="Herman A."/>
            <person name="Abrahante J.E."/>
            <person name="Garbe J."/>
        </authorList>
    </citation>
    <scope>NUCLEOTIDE SEQUENCE</scope>
    <source>
        <strain evidence="14">Duluth1</strain>
        <tissue evidence="14">Whole animal</tissue>
    </source>
</reference>
<dbReference type="InterPro" id="IPR000276">
    <property type="entry name" value="GPCR_Rhodpsn"/>
</dbReference>
<feature type="region of interest" description="Disordered" evidence="11">
    <location>
        <begin position="363"/>
        <end position="394"/>
    </location>
</feature>
<comment type="similarity">
    <text evidence="10">Belongs to the G-protein coupled receptor 1 family.</text>
</comment>
<feature type="compositionally biased region" description="Polar residues" evidence="11">
    <location>
        <begin position="544"/>
        <end position="553"/>
    </location>
</feature>
<keyword evidence="15" id="KW-1185">Reference proteome</keyword>
<evidence type="ECO:0000256" key="9">
    <source>
        <dbReference type="ARBA" id="ARBA00023224"/>
    </source>
</evidence>
<reference evidence="14" key="1">
    <citation type="journal article" date="2019" name="bioRxiv">
        <title>The Genome of the Zebra Mussel, Dreissena polymorpha: A Resource for Invasive Species Research.</title>
        <authorList>
            <person name="McCartney M.A."/>
            <person name="Auch B."/>
            <person name="Kono T."/>
            <person name="Mallez S."/>
            <person name="Zhang Y."/>
            <person name="Obille A."/>
            <person name="Becker A."/>
            <person name="Abrahante J.E."/>
            <person name="Garbe J."/>
            <person name="Badalamenti J.P."/>
            <person name="Herman A."/>
            <person name="Mangelson H."/>
            <person name="Liachko I."/>
            <person name="Sullivan S."/>
            <person name="Sone E.D."/>
            <person name="Koren S."/>
            <person name="Silverstein K.A.T."/>
            <person name="Beckman K.B."/>
            <person name="Gohl D.M."/>
        </authorList>
    </citation>
    <scope>NUCLEOTIDE SEQUENCE</scope>
    <source>
        <strain evidence="14">Duluth1</strain>
        <tissue evidence="14">Whole animal</tissue>
    </source>
</reference>
<dbReference type="Pfam" id="PF00001">
    <property type="entry name" value="7tm_1"/>
    <property type="match status" value="2"/>
</dbReference>
<feature type="transmembrane region" description="Helical" evidence="12">
    <location>
        <begin position="112"/>
        <end position="133"/>
    </location>
</feature>
<gene>
    <name evidence="14" type="ORF">DPMN_138153</name>
</gene>
<evidence type="ECO:0000256" key="5">
    <source>
        <dbReference type="ARBA" id="ARBA00023040"/>
    </source>
</evidence>
<dbReference type="InterPro" id="IPR017452">
    <property type="entry name" value="GPCR_Rhodpsn_7TM"/>
</dbReference>
<evidence type="ECO:0000313" key="14">
    <source>
        <dbReference type="EMBL" id="KAH3809774.1"/>
    </source>
</evidence>
<feature type="compositionally biased region" description="Polar residues" evidence="11">
    <location>
        <begin position="363"/>
        <end position="376"/>
    </location>
</feature>
<dbReference type="FunFam" id="1.20.1070.10:FF:000523">
    <property type="entry name" value="5-hydroxytryptamine receptor 2B"/>
    <property type="match status" value="1"/>
</dbReference>
<feature type="transmembrane region" description="Helical" evidence="12">
    <location>
        <begin position="154"/>
        <end position="178"/>
    </location>
</feature>
<sequence length="790" mass="89523">MRSPGQNQSLNESGFNLTWLCDNGTCPREDPPPSPEMKWALLGLLVVIFCTALGNLLVCLAVCCDRRLQNMTNYFLMSLAIADFLVSIIVMPFGMVVEIYGYFPLGAEYCTFWTTMDVLMCTASIWHMCTMSMDRYFTLKYPMQYGRNKTRSMVAVKIIFVWIISITISSPVFIYSLVDYSYVFKDRNCVIDIKEFVIYGSIFAFYVPLLIMIVTYSLTIQILRQNQNIMKTIERSNFRMKSKSSNRESRICSHVRTFLSPPSSESRRESHTDISSLARSPNIEKTPDMSDSDMKLLELKNVIDYSYATNLYTSLKNDRDLKSSSYRIANETSMANQTTVLTSDDNSDTKSYNENLHREYLQQNPSLNVPTAVNIQSPSSDDDDESSTLLPTNLDKLSRSLSHSTSSSKFRLRANTDVHNKSYLSIHSSLKIPKSFEKNNLQSSVSCSNFTNASAEKNLFASLRLNGSSLNRDYKSVEWCHHFYEIQEEMDQFLKESKQERKQLNLESLKSSLISSCFKDMSNKNSTETQDSGIASCSKKDQSCLDNTDTGEVSESGDFPDDTDTSSENISEIMLKLQPNSVFMYKLDILQEDQTKSSDIPSNNDNTQNCIQRRPRDCSLDSDVSNELAQRVVRKPSSIKRFIYKCKKKNGLKHLVSSKSTSNEKKASKVLGIIFGVFVVLWTPFFIANILSATCGSCMVYLTPELMSAFLWMGYVASLANPIIYTMFNTAFRRAFIKILSCHLCTLGRNSFSQGSFPASHHATVFTDRRQTLTVMYNGTQPNDSMSGGR</sequence>
<dbReference type="PROSITE" id="PS00237">
    <property type="entry name" value="G_PROTEIN_RECEP_F1_1"/>
    <property type="match status" value="1"/>
</dbReference>
<keyword evidence="4 12" id="KW-1133">Transmembrane helix</keyword>
<evidence type="ECO:0000256" key="11">
    <source>
        <dbReference type="SAM" id="MobiDB-lite"/>
    </source>
</evidence>
<feature type="transmembrane region" description="Helical" evidence="12">
    <location>
        <begin position="709"/>
        <end position="728"/>
    </location>
</feature>
<evidence type="ECO:0000313" key="15">
    <source>
        <dbReference type="Proteomes" id="UP000828390"/>
    </source>
</evidence>
<evidence type="ECO:0000256" key="3">
    <source>
        <dbReference type="ARBA" id="ARBA00022692"/>
    </source>
</evidence>
<evidence type="ECO:0000256" key="1">
    <source>
        <dbReference type="ARBA" id="ARBA00004651"/>
    </source>
</evidence>
<feature type="transmembrane region" description="Helical" evidence="12">
    <location>
        <begin position="670"/>
        <end position="703"/>
    </location>
</feature>
<dbReference type="AlphaFoldDB" id="A0A9D4G636"/>
<evidence type="ECO:0000256" key="10">
    <source>
        <dbReference type="RuleBase" id="RU000688"/>
    </source>
</evidence>
<dbReference type="SUPFAM" id="SSF81321">
    <property type="entry name" value="Family A G protein-coupled receptor-like"/>
    <property type="match status" value="2"/>
</dbReference>
<comment type="caution">
    <text evidence="14">The sequence shown here is derived from an EMBL/GenBank/DDBJ whole genome shotgun (WGS) entry which is preliminary data.</text>
</comment>
<dbReference type="OrthoDB" id="6358729at2759"/>
<dbReference type="GO" id="GO:0001591">
    <property type="term" value="F:dopamine neurotransmitter receptor activity, coupled via Gi/Go"/>
    <property type="evidence" value="ECO:0007669"/>
    <property type="project" value="TreeGrafter"/>
</dbReference>
<dbReference type="GO" id="GO:0043266">
    <property type="term" value="P:regulation of potassium ion transport"/>
    <property type="evidence" value="ECO:0007669"/>
    <property type="project" value="TreeGrafter"/>
</dbReference>